<reference evidence="1 2" key="1">
    <citation type="journal article" date="2015" name="Genome Biol.">
        <title>Comparative genomics of Steinernema reveals deeply conserved gene regulatory networks.</title>
        <authorList>
            <person name="Dillman A.R."/>
            <person name="Macchietto M."/>
            <person name="Porter C.F."/>
            <person name="Rogers A."/>
            <person name="Williams B."/>
            <person name="Antoshechkin I."/>
            <person name="Lee M.M."/>
            <person name="Goodwin Z."/>
            <person name="Lu X."/>
            <person name="Lewis E.E."/>
            <person name="Goodrich-Blair H."/>
            <person name="Stock S.P."/>
            <person name="Adams B.J."/>
            <person name="Sternberg P.W."/>
            <person name="Mortazavi A."/>
        </authorList>
    </citation>
    <scope>NUCLEOTIDE SEQUENCE [LARGE SCALE GENOMIC DNA]</scope>
    <source>
        <strain evidence="1 2">ALL</strain>
    </source>
</reference>
<accession>A0A4U5PDZ9</accession>
<sequence>MSSLETEAGSQRRIRSIGAQNRLVFGRFFFDFFEITRSPPQDDISYFCRISFGRRPVHEAQSFCSCS</sequence>
<dbReference type="Proteomes" id="UP000298663">
    <property type="component" value="Unassembled WGS sequence"/>
</dbReference>
<name>A0A4U5PDZ9_STECR</name>
<evidence type="ECO:0000313" key="1">
    <source>
        <dbReference type="EMBL" id="TKR94709.1"/>
    </source>
</evidence>
<proteinExistence type="predicted"/>
<protein>
    <submittedName>
        <fullName evidence="1">Uncharacterized protein</fullName>
    </submittedName>
</protein>
<organism evidence="1 2">
    <name type="scientific">Steinernema carpocapsae</name>
    <name type="common">Entomopathogenic nematode</name>
    <dbReference type="NCBI Taxonomy" id="34508"/>
    <lineage>
        <taxon>Eukaryota</taxon>
        <taxon>Metazoa</taxon>
        <taxon>Ecdysozoa</taxon>
        <taxon>Nematoda</taxon>
        <taxon>Chromadorea</taxon>
        <taxon>Rhabditida</taxon>
        <taxon>Tylenchina</taxon>
        <taxon>Panagrolaimomorpha</taxon>
        <taxon>Strongyloidoidea</taxon>
        <taxon>Steinernematidae</taxon>
        <taxon>Steinernema</taxon>
    </lineage>
</organism>
<reference evidence="1 2" key="2">
    <citation type="journal article" date="2019" name="G3 (Bethesda)">
        <title>Hybrid Assembly of the Genome of the Entomopathogenic Nematode Steinernema carpocapsae Identifies the X-Chromosome.</title>
        <authorList>
            <person name="Serra L."/>
            <person name="Macchietto M."/>
            <person name="Macias-Munoz A."/>
            <person name="McGill C.J."/>
            <person name="Rodriguez I.M."/>
            <person name="Rodriguez B."/>
            <person name="Murad R."/>
            <person name="Mortazavi A."/>
        </authorList>
    </citation>
    <scope>NUCLEOTIDE SEQUENCE [LARGE SCALE GENOMIC DNA]</scope>
    <source>
        <strain evidence="1 2">ALL</strain>
    </source>
</reference>
<dbReference type="AlphaFoldDB" id="A0A4U5PDZ9"/>
<dbReference type="EMBL" id="AZBU02000002">
    <property type="protein sequence ID" value="TKR94709.1"/>
    <property type="molecule type" value="Genomic_DNA"/>
</dbReference>
<comment type="caution">
    <text evidence="1">The sequence shown here is derived from an EMBL/GenBank/DDBJ whole genome shotgun (WGS) entry which is preliminary data.</text>
</comment>
<evidence type="ECO:0000313" key="2">
    <source>
        <dbReference type="Proteomes" id="UP000298663"/>
    </source>
</evidence>
<gene>
    <name evidence="1" type="ORF">L596_008966</name>
</gene>
<keyword evidence="2" id="KW-1185">Reference proteome</keyword>